<dbReference type="RefSeq" id="WP_109583635.1">
    <property type="nucleotide sequence ID" value="NZ_CAJPUX010000002.1"/>
</dbReference>
<proteinExistence type="predicted"/>
<sequence length="272" mass="30393">MNALMPTEPELHAYVDGELDETRRSQIDALLPSHPEIASEIEQIRLGAQRLRASLEPPPADTPARLDPFRIRRTLRDRSRQRMSIAASVMMALVVGGFGGWQSREYAMRQNYLPMADAVQAYRMFASNEARPVAAGPDDHAVSTPAVATDDMMADIRTTDPRQLQAWLDHHFVQPEPLPDFSAYGFKPVSGRLMSAQQGTAAMVLYRNAQGQSIVFYVRPPGDVLHFANGNRKDGNLLAQYWRQGRYFYAVVSPTDTPATRPVQQAVEPTRS</sequence>
<organism evidence="1 2">
    <name type="scientific">Cupriavidus plantarum</name>
    <dbReference type="NCBI Taxonomy" id="942865"/>
    <lineage>
        <taxon>Bacteria</taxon>
        <taxon>Pseudomonadati</taxon>
        <taxon>Pseudomonadota</taxon>
        <taxon>Betaproteobacteria</taxon>
        <taxon>Burkholderiales</taxon>
        <taxon>Burkholderiaceae</taxon>
        <taxon>Cupriavidus</taxon>
    </lineage>
</organism>
<comment type="caution">
    <text evidence="1">The sequence shown here is derived from an EMBL/GenBank/DDBJ whole genome shotgun (WGS) entry which is preliminary data.</text>
</comment>
<evidence type="ECO:0000313" key="2">
    <source>
        <dbReference type="Proteomes" id="UP000245754"/>
    </source>
</evidence>
<evidence type="ECO:0000313" key="1">
    <source>
        <dbReference type="EMBL" id="PWK35603.1"/>
    </source>
</evidence>
<dbReference type="AlphaFoldDB" id="A0A316EXD7"/>
<name>A0A316EXD7_9BURK</name>
<dbReference type="GeneID" id="98340522"/>
<dbReference type="EMBL" id="QGGT01000002">
    <property type="protein sequence ID" value="PWK35603.1"/>
    <property type="molecule type" value="Genomic_DNA"/>
</dbReference>
<gene>
    <name evidence="1" type="ORF">C7419_102881</name>
</gene>
<keyword evidence="2" id="KW-1185">Reference proteome</keyword>
<accession>A0A316EXD7</accession>
<dbReference type="Proteomes" id="UP000245754">
    <property type="component" value="Unassembled WGS sequence"/>
</dbReference>
<protein>
    <submittedName>
        <fullName evidence="1">Anti-sigma factor RsiW</fullName>
    </submittedName>
</protein>
<dbReference type="OrthoDB" id="9152892at2"/>
<reference evidence="1 2" key="1">
    <citation type="submission" date="2018-05" db="EMBL/GenBank/DDBJ databases">
        <title>Genomic Encyclopedia of Type Strains, Phase IV (KMG-V): Genome sequencing to study the core and pangenomes of soil and plant-associated prokaryotes.</title>
        <authorList>
            <person name="Whitman W."/>
        </authorList>
    </citation>
    <scope>NUCLEOTIDE SEQUENCE [LARGE SCALE GENOMIC DNA]</scope>
    <source>
        <strain evidence="1 2">SLV-132</strain>
    </source>
</reference>